<dbReference type="eggNOG" id="ENOG502STWU">
    <property type="taxonomic scope" value="Eukaryota"/>
</dbReference>
<comment type="caution">
    <text evidence="3">The sequence shown here is derived from an EMBL/GenBank/DDBJ whole genome shotgun (WGS) entry which is preliminary data.</text>
</comment>
<dbReference type="SUPFAM" id="SSF55486">
    <property type="entry name" value="Metalloproteases ('zincins'), catalytic domain"/>
    <property type="match status" value="1"/>
</dbReference>
<keyword evidence="2" id="KW-0732">Signal</keyword>
<dbReference type="Proteomes" id="UP000016801">
    <property type="component" value="Unassembled WGS sequence"/>
</dbReference>
<sequence length="356" mass="37877">MKSHSFLFSGALLCNAVAAFHIPYFRSPSLWQADATATGPDRKPPSCLDGGPDDVTLYNTSLPSKRSLDDSCGSNRTLVKQAYKDCATMARAGERVARAKNSVSSALLKGIFKDDSDETRNHVAEHLATIAVECEKNGEGLTPVGCGFCPEHEYMTGENITRAGYAFLKPGAKNGTHQVVLCHVSLHAARHTCGGQILGEVLLHEMSHSWGWTYDNGYMMRKIRYLNTGIHPESGEDNNKGNGNGNGNNNGKGNGNDGDNEKGKPKPSAGRQGGSGNMPNSSFKGRPSGESLGGEQDGDYSHTQDHDGPCPYRNTIAPHSAVIGIATAIRPRRSTVIVTVTGPPTSTVIVTATGPR</sequence>
<evidence type="ECO:0000313" key="3">
    <source>
        <dbReference type="EMBL" id="CCE31946.1"/>
    </source>
</evidence>
<dbReference type="HOGENOM" id="CLU_055304_0_0_1"/>
<protein>
    <submittedName>
        <fullName evidence="3">Uncharacterized protein</fullName>
    </submittedName>
</protein>
<reference evidence="3 4" key="1">
    <citation type="journal article" date="2013" name="PLoS Genet.">
        <title>Plant-symbiotic fungi as chemical engineers: Multi-genome analysis of the Clavicipitaceae reveals dynamics of alkaloid loci.</title>
        <authorList>
            <person name="Schardl C.L."/>
            <person name="Young C.A."/>
            <person name="Hesse U."/>
            <person name="Amyotte S.G."/>
            <person name="Andreeva K."/>
            <person name="Calie P.J."/>
            <person name="Fleetwood D.J."/>
            <person name="Haws D.C."/>
            <person name="Moore N."/>
            <person name="Oeser B."/>
            <person name="Panaccione D.G."/>
            <person name="Schweri K.K."/>
            <person name="Voisey C.R."/>
            <person name="Farman M.L."/>
            <person name="Jaromczyk J.W."/>
            <person name="Roe B.A."/>
            <person name="O'Sullivan D.M."/>
            <person name="Scott B."/>
            <person name="Tudzynski P."/>
            <person name="An Z."/>
            <person name="Arnaoudova E.G."/>
            <person name="Bullock C.T."/>
            <person name="Charlton N.D."/>
            <person name="Chen L."/>
            <person name="Cox M."/>
            <person name="Dinkins R.D."/>
            <person name="Florea S."/>
            <person name="Glenn A.E."/>
            <person name="Gordon A."/>
            <person name="Gueldener U."/>
            <person name="Harris D.R."/>
            <person name="Hollin W."/>
            <person name="Jaromczyk J."/>
            <person name="Johnson R.D."/>
            <person name="Khan A.K."/>
            <person name="Leistner E."/>
            <person name="Leuchtmann A."/>
            <person name="Li C."/>
            <person name="Liu J."/>
            <person name="Liu J."/>
            <person name="Liu M."/>
            <person name="Mace W."/>
            <person name="Machado C."/>
            <person name="Nagabhyru P."/>
            <person name="Pan J."/>
            <person name="Schmid J."/>
            <person name="Sugawara K."/>
            <person name="Steiner U."/>
            <person name="Takach J.E."/>
            <person name="Tanaka E."/>
            <person name="Webb J.S."/>
            <person name="Wilson E.V."/>
            <person name="Wiseman J.L."/>
            <person name="Yoshida R."/>
            <person name="Zeng Z."/>
        </authorList>
    </citation>
    <scope>NUCLEOTIDE SEQUENCE [LARGE SCALE GENOMIC DNA]</scope>
    <source>
        <strain evidence="3 4">20.1</strain>
    </source>
</reference>
<organism evidence="3 4">
    <name type="scientific">Claviceps purpurea (strain 20.1)</name>
    <name type="common">Ergot fungus</name>
    <name type="synonym">Sphacelia segetum</name>
    <dbReference type="NCBI Taxonomy" id="1111077"/>
    <lineage>
        <taxon>Eukaryota</taxon>
        <taxon>Fungi</taxon>
        <taxon>Dikarya</taxon>
        <taxon>Ascomycota</taxon>
        <taxon>Pezizomycotina</taxon>
        <taxon>Sordariomycetes</taxon>
        <taxon>Hypocreomycetidae</taxon>
        <taxon>Hypocreales</taxon>
        <taxon>Clavicipitaceae</taxon>
        <taxon>Claviceps</taxon>
    </lineage>
</organism>
<dbReference type="STRING" id="1111077.M1W2K8"/>
<dbReference type="GO" id="GO:0008237">
    <property type="term" value="F:metallopeptidase activity"/>
    <property type="evidence" value="ECO:0007669"/>
    <property type="project" value="InterPro"/>
</dbReference>
<feature type="compositionally biased region" description="Gly residues" evidence="1">
    <location>
        <begin position="242"/>
        <end position="256"/>
    </location>
</feature>
<dbReference type="VEuPathDB" id="FungiDB:CPUR_05803"/>
<feature type="region of interest" description="Disordered" evidence="1">
    <location>
        <begin position="234"/>
        <end position="315"/>
    </location>
</feature>
<gene>
    <name evidence="3" type="ORF">CPUR_05803</name>
</gene>
<dbReference type="Gene3D" id="3.40.390.10">
    <property type="entry name" value="Collagenase (Catalytic Domain)"/>
    <property type="match status" value="1"/>
</dbReference>
<dbReference type="InterPro" id="IPR024079">
    <property type="entry name" value="MetalloPept_cat_dom_sf"/>
</dbReference>
<name>M1W2K8_CLAP2</name>
<dbReference type="OrthoDB" id="412874at2759"/>
<dbReference type="AlphaFoldDB" id="M1W2K8"/>
<dbReference type="EMBL" id="CAGA01000036">
    <property type="protein sequence ID" value="CCE31946.1"/>
    <property type="molecule type" value="Genomic_DNA"/>
</dbReference>
<feature type="chain" id="PRO_5004018395" evidence="2">
    <location>
        <begin position="20"/>
        <end position="356"/>
    </location>
</feature>
<evidence type="ECO:0000313" key="4">
    <source>
        <dbReference type="Proteomes" id="UP000016801"/>
    </source>
</evidence>
<feature type="signal peptide" evidence="2">
    <location>
        <begin position="1"/>
        <end position="19"/>
    </location>
</feature>
<evidence type="ECO:0000256" key="2">
    <source>
        <dbReference type="SAM" id="SignalP"/>
    </source>
</evidence>
<feature type="compositionally biased region" description="Basic and acidic residues" evidence="1">
    <location>
        <begin position="299"/>
        <end position="308"/>
    </location>
</feature>
<keyword evidence="4" id="KW-1185">Reference proteome</keyword>
<proteinExistence type="predicted"/>
<evidence type="ECO:0000256" key="1">
    <source>
        <dbReference type="SAM" id="MobiDB-lite"/>
    </source>
</evidence>
<accession>M1W2K8</accession>